<protein>
    <submittedName>
        <fullName evidence="1">Uncharacterized protein</fullName>
    </submittedName>
</protein>
<comment type="caution">
    <text evidence="1">The sequence shown here is derived from an EMBL/GenBank/DDBJ whole genome shotgun (WGS) entry which is preliminary data.</text>
</comment>
<proteinExistence type="predicted"/>
<reference evidence="2" key="1">
    <citation type="submission" date="2024-04" db="EMBL/GenBank/DDBJ databases">
        <title>Salinicola lusitanus LLJ914,a marine bacterium isolated from the Okinawa Trough.</title>
        <authorList>
            <person name="Li J."/>
        </authorList>
    </citation>
    <scope>NUCLEOTIDE SEQUENCE [LARGE SCALE GENOMIC DNA]</scope>
</reference>
<evidence type="ECO:0000313" key="2">
    <source>
        <dbReference type="Proteomes" id="UP001460270"/>
    </source>
</evidence>
<name>A0AAW0NK05_9GOBI</name>
<dbReference type="AlphaFoldDB" id="A0AAW0NK05"/>
<keyword evidence="2" id="KW-1185">Reference proteome</keyword>
<organism evidence="1 2">
    <name type="scientific">Mugilogobius chulae</name>
    <name type="common">yellowstripe goby</name>
    <dbReference type="NCBI Taxonomy" id="88201"/>
    <lineage>
        <taxon>Eukaryota</taxon>
        <taxon>Metazoa</taxon>
        <taxon>Chordata</taxon>
        <taxon>Craniata</taxon>
        <taxon>Vertebrata</taxon>
        <taxon>Euteleostomi</taxon>
        <taxon>Actinopterygii</taxon>
        <taxon>Neopterygii</taxon>
        <taxon>Teleostei</taxon>
        <taxon>Neoteleostei</taxon>
        <taxon>Acanthomorphata</taxon>
        <taxon>Gobiaria</taxon>
        <taxon>Gobiiformes</taxon>
        <taxon>Gobioidei</taxon>
        <taxon>Gobiidae</taxon>
        <taxon>Gobionellinae</taxon>
        <taxon>Mugilogobius</taxon>
    </lineage>
</organism>
<accession>A0AAW0NK05</accession>
<dbReference type="EMBL" id="JBBPFD010000013">
    <property type="protein sequence ID" value="KAK7901668.1"/>
    <property type="molecule type" value="Genomic_DNA"/>
</dbReference>
<sequence length="155" mass="17185">MAPEDEPDHNVGECECEVEAVAGAQWRGFCPGGGPYGSRLGLCTKNHPCSVLNNYASFKDFPSAVLTLYKMSTGNFIDYTLNGLAPKYISDLIQIYTPARALRSEGQLQLVRNDSRASTHGWPHRQYVSVSRARLWCVIASHESGLTRKRTFTTT</sequence>
<gene>
    <name evidence="1" type="ORF">WMY93_018437</name>
</gene>
<evidence type="ECO:0000313" key="1">
    <source>
        <dbReference type="EMBL" id="KAK7901668.1"/>
    </source>
</evidence>
<dbReference type="Proteomes" id="UP001460270">
    <property type="component" value="Unassembled WGS sequence"/>
</dbReference>